<dbReference type="EMBL" id="QPMM01000002">
    <property type="protein sequence ID" value="RFS25025.1"/>
    <property type="molecule type" value="Genomic_DNA"/>
</dbReference>
<protein>
    <recommendedName>
        <fullName evidence="3">Type VI secretion system baseplate subunit TssF</fullName>
    </recommendedName>
</protein>
<organism evidence="1 2">
    <name type="scientific">Chitinophaga silvatica</name>
    <dbReference type="NCBI Taxonomy" id="2282649"/>
    <lineage>
        <taxon>Bacteria</taxon>
        <taxon>Pseudomonadati</taxon>
        <taxon>Bacteroidota</taxon>
        <taxon>Chitinophagia</taxon>
        <taxon>Chitinophagales</taxon>
        <taxon>Chitinophagaceae</taxon>
        <taxon>Chitinophaga</taxon>
    </lineage>
</organism>
<dbReference type="AlphaFoldDB" id="A0A3E1YER0"/>
<comment type="caution">
    <text evidence="1">The sequence shown here is derived from an EMBL/GenBank/DDBJ whole genome shotgun (WGS) entry which is preliminary data.</text>
</comment>
<dbReference type="Proteomes" id="UP000260644">
    <property type="component" value="Unassembled WGS sequence"/>
</dbReference>
<sequence>MKEKIKESILKKAAKIWGYADSTIPTELDPIVTLLLEACAFELENISMVADESKSRMLENLATLLLPHSMVGPLPASSVLHAQPNNEVFIMPSEYQFSCNNSIQSVPKKSIWTTFTQHSLFPLQVKYIQTHNKIYQQRDGCYNELLQESNLNDLSNYNHISIGIKTDNFNLSLYGLSCYFEIRNSSDSSNFFQLLPFTKVLIGNSQLVSKHGLNPTSPPEKLAYSSNTNLVFTKHSYEYRTYKQLEKHFITIIDNRSIGDLNPRRNEDENIFWLDIIFPTGIEYSLIENLFFNINCFPVINKKLETHTIKTIPYLNIIPIETNDNFYAIKSVTNDEGQVFKPAIQTDPKLLDTYEFLLRTNGVSRFDQRSISDLIMWIIRIIQTECIVFQTAKNDHINNQLASLQQAITHLEELVPRNINNNSTTYLIFKPDYKAYPLNISFYSTQGLLDPIKTGTLAMELNNANLLTSSIRFVRNVTNGRNKQNEKEQMETFRYQFLTHDRIITTADIEALCRYKFSSCIDQVNVSKGTTILPGNNGYCRSINLDIYVKSGYLSIEQINYMKADLHFELKEKSSNQFPYVIRIIETNSY</sequence>
<gene>
    <name evidence="1" type="ORF">DVR12_07515</name>
</gene>
<evidence type="ECO:0000313" key="1">
    <source>
        <dbReference type="EMBL" id="RFS25025.1"/>
    </source>
</evidence>
<proteinExistence type="predicted"/>
<name>A0A3E1YER0_9BACT</name>
<evidence type="ECO:0008006" key="3">
    <source>
        <dbReference type="Google" id="ProtNLM"/>
    </source>
</evidence>
<dbReference type="InterPro" id="IPR010272">
    <property type="entry name" value="T6SS_TssF"/>
</dbReference>
<reference evidence="1 2" key="1">
    <citation type="submission" date="2018-07" db="EMBL/GenBank/DDBJ databases">
        <title>Chitinophaga K2CV101002-2 sp. nov., isolated from a monsoon evergreen broad-leaved forest soil.</title>
        <authorList>
            <person name="Lv Y."/>
        </authorList>
    </citation>
    <scope>NUCLEOTIDE SEQUENCE [LARGE SCALE GENOMIC DNA]</scope>
    <source>
        <strain evidence="1 2">GDMCC 1.1288</strain>
    </source>
</reference>
<accession>A0A3E1YER0</accession>
<evidence type="ECO:0000313" key="2">
    <source>
        <dbReference type="Proteomes" id="UP000260644"/>
    </source>
</evidence>
<keyword evidence="2" id="KW-1185">Reference proteome</keyword>
<dbReference type="Pfam" id="PF05947">
    <property type="entry name" value="T6SS_TssF"/>
    <property type="match status" value="1"/>
</dbReference>
<dbReference type="OrthoDB" id="1090083at2"/>
<dbReference type="RefSeq" id="WP_116975019.1">
    <property type="nucleotide sequence ID" value="NZ_QPMM01000002.1"/>
</dbReference>